<evidence type="ECO:0000313" key="2">
    <source>
        <dbReference type="Proteomes" id="UP001056120"/>
    </source>
</evidence>
<name>A0ACB9EVU4_9ASTR</name>
<accession>A0ACB9EVU4</accession>
<keyword evidence="2" id="KW-1185">Reference proteome</keyword>
<dbReference type="EMBL" id="CM042034">
    <property type="protein sequence ID" value="KAI3763193.1"/>
    <property type="molecule type" value="Genomic_DNA"/>
</dbReference>
<protein>
    <submittedName>
        <fullName evidence="1">Uncharacterized protein</fullName>
    </submittedName>
</protein>
<evidence type="ECO:0000313" key="1">
    <source>
        <dbReference type="EMBL" id="KAI3763193.1"/>
    </source>
</evidence>
<sequence length="385" mass="43394">MEINKFLLFSVSLVLVLGVVESFEYHEKELETEEGLQAMYDRWRDHHKVYERSSDRFNVFKHNVQHVHNTNKMNKPYKLEVNQFAAMTNYEFVNTYANSKIGHNMKLRGSNPGRDPRYTGFTYENQTDLPRCLDWREKGMVAPIKSQGACGNSSHLPPGFRIEMHKIRIHICHFERGSCWAFAAVSTVETLNAIRTGQLVTLSEQQLVDCDSKGTQMGCDGGVVHEVFVWITEHGGLATDASYPYEGHKHMCDPAKFGHHSVTLDGQEDIPGLDELAVMKAVANGAVTIGMDPTGDDFMLYKEGVYTLPGGSESMHAMTLVGWGETPEGLQYWIVRNSWGDWWGEKGYIKMQRGPGAPQPWGTCVMYGHPAMPRKTATCPPNNEL</sequence>
<reference evidence="2" key="1">
    <citation type="journal article" date="2022" name="Mol. Ecol. Resour.">
        <title>The genomes of chicory, endive, great burdock and yacon provide insights into Asteraceae palaeo-polyploidization history and plant inulin production.</title>
        <authorList>
            <person name="Fan W."/>
            <person name="Wang S."/>
            <person name="Wang H."/>
            <person name="Wang A."/>
            <person name="Jiang F."/>
            <person name="Liu H."/>
            <person name="Zhao H."/>
            <person name="Xu D."/>
            <person name="Zhang Y."/>
        </authorList>
    </citation>
    <scope>NUCLEOTIDE SEQUENCE [LARGE SCALE GENOMIC DNA]</scope>
    <source>
        <strain evidence="2">cv. Yunnan</strain>
    </source>
</reference>
<gene>
    <name evidence="1" type="ORF">L1987_53645</name>
</gene>
<comment type="caution">
    <text evidence="1">The sequence shown here is derived from an EMBL/GenBank/DDBJ whole genome shotgun (WGS) entry which is preliminary data.</text>
</comment>
<reference evidence="1 2" key="2">
    <citation type="journal article" date="2022" name="Mol. Ecol. Resour.">
        <title>The genomes of chicory, endive, great burdock and yacon provide insights into Asteraceae paleo-polyploidization history and plant inulin production.</title>
        <authorList>
            <person name="Fan W."/>
            <person name="Wang S."/>
            <person name="Wang H."/>
            <person name="Wang A."/>
            <person name="Jiang F."/>
            <person name="Liu H."/>
            <person name="Zhao H."/>
            <person name="Xu D."/>
            <person name="Zhang Y."/>
        </authorList>
    </citation>
    <scope>NUCLEOTIDE SEQUENCE [LARGE SCALE GENOMIC DNA]</scope>
    <source>
        <strain evidence="2">cv. Yunnan</strain>
        <tissue evidence="1">Leaves</tissue>
    </source>
</reference>
<organism evidence="1 2">
    <name type="scientific">Smallanthus sonchifolius</name>
    <dbReference type="NCBI Taxonomy" id="185202"/>
    <lineage>
        <taxon>Eukaryota</taxon>
        <taxon>Viridiplantae</taxon>
        <taxon>Streptophyta</taxon>
        <taxon>Embryophyta</taxon>
        <taxon>Tracheophyta</taxon>
        <taxon>Spermatophyta</taxon>
        <taxon>Magnoliopsida</taxon>
        <taxon>eudicotyledons</taxon>
        <taxon>Gunneridae</taxon>
        <taxon>Pentapetalae</taxon>
        <taxon>asterids</taxon>
        <taxon>campanulids</taxon>
        <taxon>Asterales</taxon>
        <taxon>Asteraceae</taxon>
        <taxon>Asteroideae</taxon>
        <taxon>Heliantheae alliance</taxon>
        <taxon>Millerieae</taxon>
        <taxon>Smallanthus</taxon>
    </lineage>
</organism>
<proteinExistence type="predicted"/>
<dbReference type="Proteomes" id="UP001056120">
    <property type="component" value="Linkage Group LG17"/>
</dbReference>